<name>U1PK03_9EURY</name>
<evidence type="ECO:0000313" key="1">
    <source>
        <dbReference type="EMBL" id="ERG93997.1"/>
    </source>
</evidence>
<sequence length="124" mass="14190">MDGSAEKMYKEELNSLFLFTDGDIQFTGRICDMTNRPISAGDHVYVYLDRTSGQWWATRTATEAARVPFDGEEREDGMPRAEILCKAFDNENQPEEFKHSGYRINVSTELLGLQLVCIEDVVRM</sequence>
<dbReference type="AlphaFoldDB" id="U1PK03"/>
<dbReference type="HOGENOM" id="CLU_1998714_0_0_2"/>
<evidence type="ECO:0000313" key="2">
    <source>
        <dbReference type="Proteomes" id="UP000030710"/>
    </source>
</evidence>
<dbReference type="EMBL" id="KE356561">
    <property type="protein sequence ID" value="ERG93997.1"/>
    <property type="molecule type" value="Genomic_DNA"/>
</dbReference>
<accession>U1PK03</accession>
<proteinExistence type="predicted"/>
<dbReference type="Proteomes" id="UP000030710">
    <property type="component" value="Unassembled WGS sequence"/>
</dbReference>
<gene>
    <name evidence="1" type="ORF">J07HQW2_00431</name>
</gene>
<dbReference type="RefSeq" id="WP_021053491.1">
    <property type="nucleotide sequence ID" value="NZ_KE356561.1"/>
</dbReference>
<organism evidence="1 2">
    <name type="scientific">Haloquadratum walsbyi J07HQW2</name>
    <dbReference type="NCBI Taxonomy" id="1238425"/>
    <lineage>
        <taxon>Archaea</taxon>
        <taxon>Methanobacteriati</taxon>
        <taxon>Methanobacteriota</taxon>
        <taxon>Stenosarchaea group</taxon>
        <taxon>Halobacteria</taxon>
        <taxon>Halobacteriales</taxon>
        <taxon>Haloferacaceae</taxon>
        <taxon>Haloquadratum</taxon>
    </lineage>
</organism>
<reference evidence="1 2" key="1">
    <citation type="journal article" date="2013" name="PLoS ONE">
        <title>Assembly-driven community genomics of a hypersaline microbial ecosystem.</title>
        <authorList>
            <person name="Podell S."/>
            <person name="Ugalde J.A."/>
            <person name="Narasingarao P."/>
            <person name="Banfield J.F."/>
            <person name="Heidelberg K.B."/>
            <person name="Allen E.E."/>
        </authorList>
    </citation>
    <scope>NUCLEOTIDE SEQUENCE [LARGE SCALE GENOMIC DNA]</scope>
    <source>
        <strain evidence="2">J07HQW2</strain>
    </source>
</reference>
<protein>
    <submittedName>
        <fullName evidence="1">Uncharacterized protein</fullName>
    </submittedName>
</protein>